<keyword evidence="5" id="KW-0677">Repeat</keyword>
<dbReference type="AlphaFoldDB" id="A0A6F9DW96"/>
<dbReference type="GO" id="GO:2000001">
    <property type="term" value="P:regulation of DNA damage checkpoint"/>
    <property type="evidence" value="ECO:0007669"/>
    <property type="project" value="TreeGrafter"/>
</dbReference>
<comment type="function">
    <text evidence="1">Specifically binds 5-hydroxymethylcytosine (5hmC), suggesting that it acts as a specific reader of 5hmC.</text>
</comment>
<reference evidence="8" key="1">
    <citation type="submission" date="2020-04" db="EMBL/GenBank/DDBJ databases">
        <authorList>
            <person name="Neveu A P."/>
        </authorList>
    </citation>
    <scope>NUCLEOTIDE SEQUENCE</scope>
    <source>
        <tissue evidence="8">Whole embryo</tissue>
    </source>
</reference>
<dbReference type="PANTHER" id="PTHR14773:SF0">
    <property type="entry name" value="WD REPEAT-CONTAINING PROTEIN 76"/>
    <property type="match status" value="1"/>
</dbReference>
<dbReference type="GO" id="GO:0003677">
    <property type="term" value="F:DNA binding"/>
    <property type="evidence" value="ECO:0007669"/>
    <property type="project" value="TreeGrafter"/>
</dbReference>
<feature type="repeat" description="WD" evidence="6">
    <location>
        <begin position="373"/>
        <end position="415"/>
    </location>
</feature>
<sequence length="553" mass="62239">MPATRRSLRIIDNVNQTQNEQPLKRISVKLQKLGAETKENLKVNRIGRKSKSSFSDSDVQNNSQSIEVDDSDLSSDEEDAVEKLQRRRLEIEKHKLEVIQKLNLHQAAFELKASINIKKKVAARSKLPARFTSEEVKHEPVRKSLRIQNIQASEASEHVIHTMEHTYEEERKPVGEYEMVSIGFEEDTEAELSKDDYLTFMKSFSDMKPTLSSKPHSDSTIKHIKKLKVIASAGCAVKKVVMKRIFSMAFYPGCERLLLAVGCKTGTVGFYNMQNPDKNEGVYLFPTHTRPVRNLKFCPSHPNMLYTCSYDGILRASDMTSGMYKEAVIDNQENPPTAFDFQSLSGDVILSGSYDGSVVVTDTRIREKTVNTFEAHSKNIKCVSVHPVKREYFATCGNDTKLKIFDMRTVTSNHSKALAVVHEHGKSIDSAFFSPLTGNKILTTSLDDRLRIYNTSEMTASAIRMQTSARHNNFTGRWLSNFQASWHPAREDLIIVGSMARPRQIEILDENLNCVIPISDPDLSCVCSLNCFHPTQDVISGGNSGGRVFTFGL</sequence>
<dbReference type="EMBL" id="LR791865">
    <property type="protein sequence ID" value="CAB3267727.1"/>
    <property type="molecule type" value="mRNA"/>
</dbReference>
<name>A0A6F9DW96_9ASCI</name>
<evidence type="ECO:0000256" key="6">
    <source>
        <dbReference type="PROSITE-ProRule" id="PRU00221"/>
    </source>
</evidence>
<evidence type="ECO:0000256" key="2">
    <source>
        <dbReference type="ARBA" id="ARBA00005434"/>
    </source>
</evidence>
<dbReference type="InterPro" id="IPR015943">
    <property type="entry name" value="WD40/YVTN_repeat-like_dom_sf"/>
</dbReference>
<accession>A0A6F9DW96</accession>
<dbReference type="SUPFAM" id="SSF50978">
    <property type="entry name" value="WD40 repeat-like"/>
    <property type="match status" value="1"/>
</dbReference>
<comment type="similarity">
    <text evidence="2">Belongs to the WD repeat DDB2/WDR76 family.</text>
</comment>
<dbReference type="Pfam" id="PF00400">
    <property type="entry name" value="WD40"/>
    <property type="match status" value="2"/>
</dbReference>
<feature type="compositionally biased region" description="Polar residues" evidence="7">
    <location>
        <begin position="52"/>
        <end position="64"/>
    </location>
</feature>
<dbReference type="GO" id="GO:0005634">
    <property type="term" value="C:nucleus"/>
    <property type="evidence" value="ECO:0007669"/>
    <property type="project" value="TreeGrafter"/>
</dbReference>
<evidence type="ECO:0000313" key="8">
    <source>
        <dbReference type="EMBL" id="CAB3267727.1"/>
    </source>
</evidence>
<dbReference type="FunFam" id="2.130.10.10:FF:000180">
    <property type="entry name" value="WD repeat-containing protein 76"/>
    <property type="match status" value="1"/>
</dbReference>
<dbReference type="InterPro" id="IPR001680">
    <property type="entry name" value="WD40_rpt"/>
</dbReference>
<evidence type="ECO:0000256" key="4">
    <source>
        <dbReference type="ARBA" id="ARBA00022574"/>
    </source>
</evidence>
<feature type="region of interest" description="Disordered" evidence="7">
    <location>
        <begin position="47"/>
        <end position="79"/>
    </location>
</feature>
<feature type="compositionally biased region" description="Acidic residues" evidence="7">
    <location>
        <begin position="67"/>
        <end position="79"/>
    </location>
</feature>
<gene>
    <name evidence="8" type="primary">Wdr76</name>
</gene>
<dbReference type="SMART" id="SM00320">
    <property type="entry name" value="WD40"/>
    <property type="match status" value="5"/>
</dbReference>
<dbReference type="PANTHER" id="PTHR14773">
    <property type="entry name" value="WD REPEAT-CONTAINING PROTEIN 76"/>
    <property type="match status" value="1"/>
</dbReference>
<dbReference type="Gene3D" id="2.130.10.10">
    <property type="entry name" value="YVTN repeat-like/Quinoprotein amine dehydrogenase"/>
    <property type="match status" value="1"/>
</dbReference>
<evidence type="ECO:0000256" key="5">
    <source>
        <dbReference type="ARBA" id="ARBA00022737"/>
    </source>
</evidence>
<dbReference type="InterPro" id="IPR050853">
    <property type="entry name" value="WD_repeat_DNA-damage-binding"/>
</dbReference>
<organism evidence="8">
    <name type="scientific">Phallusia mammillata</name>
    <dbReference type="NCBI Taxonomy" id="59560"/>
    <lineage>
        <taxon>Eukaryota</taxon>
        <taxon>Metazoa</taxon>
        <taxon>Chordata</taxon>
        <taxon>Tunicata</taxon>
        <taxon>Ascidiacea</taxon>
        <taxon>Phlebobranchia</taxon>
        <taxon>Ascidiidae</taxon>
        <taxon>Phallusia</taxon>
    </lineage>
</organism>
<evidence type="ECO:0000256" key="1">
    <source>
        <dbReference type="ARBA" id="ARBA00002530"/>
    </source>
</evidence>
<proteinExistence type="evidence at transcript level"/>
<dbReference type="InterPro" id="IPR036322">
    <property type="entry name" value="WD40_repeat_dom_sf"/>
</dbReference>
<evidence type="ECO:0000256" key="3">
    <source>
        <dbReference type="ARBA" id="ARBA00021234"/>
    </source>
</evidence>
<keyword evidence="4 6" id="KW-0853">WD repeat</keyword>
<dbReference type="PROSITE" id="PS50082">
    <property type="entry name" value="WD_REPEATS_2"/>
    <property type="match status" value="1"/>
</dbReference>
<evidence type="ECO:0000256" key="7">
    <source>
        <dbReference type="SAM" id="MobiDB-lite"/>
    </source>
</evidence>
<protein>
    <recommendedName>
        <fullName evidence="3">WD repeat-containing protein 76</fullName>
    </recommendedName>
</protein>